<feature type="compositionally biased region" description="Basic and acidic residues" evidence="1">
    <location>
        <begin position="84"/>
        <end position="95"/>
    </location>
</feature>
<dbReference type="Proteomes" id="UP000784294">
    <property type="component" value="Unassembled WGS sequence"/>
</dbReference>
<keyword evidence="3" id="KW-1185">Reference proteome</keyword>
<name>A0A448X7H2_9PLAT</name>
<dbReference type="EMBL" id="CAAALY010108156">
    <property type="protein sequence ID" value="VEL29974.1"/>
    <property type="molecule type" value="Genomic_DNA"/>
</dbReference>
<sequence length="397" mass="44502">MLKCLSCGGGGGCGCCCPCSCQPCYQPCCCCQGCGCKSGILDSCCLMSQTGLHTDRVYPFINNDANWSKFKEVLAMPMAQGMSSKKDIADRKSSDSRTPCSSSKSQSAKSSSFIVDQQVAPLKSLCKQTQGLAQAPFVKSIASKLISSLLDDPINGTDFSSLLGDGELSTFIRLFLNDETAAKQKCCQLMSSIQNIDENLIKLPYSTSELRGRERQGQHNLQLNHRQRHKRLFQSGRRGRENLRKRKRKVNESNHSGTVKQHRKQKTEMVQQPEIVEDPVYSSLGDYRHFDSPTCNCPRSNRNDRKTKEATVKKSKKIKKRDSFYEKEEGDEEGSVEYETGNYATGIRGKSSNHSPKWLQRIWRKIRPSRSHRQNLKAVSTSQIKFAELPSSLPEAE</sequence>
<reference evidence="2" key="1">
    <citation type="submission" date="2018-11" db="EMBL/GenBank/DDBJ databases">
        <authorList>
            <consortium name="Pathogen Informatics"/>
        </authorList>
    </citation>
    <scope>NUCLEOTIDE SEQUENCE</scope>
</reference>
<protein>
    <submittedName>
        <fullName evidence="2">Uncharacterized protein</fullName>
    </submittedName>
</protein>
<evidence type="ECO:0000313" key="2">
    <source>
        <dbReference type="EMBL" id="VEL29974.1"/>
    </source>
</evidence>
<gene>
    <name evidence="2" type="ORF">PXEA_LOCUS23414</name>
</gene>
<evidence type="ECO:0000313" key="3">
    <source>
        <dbReference type="Proteomes" id="UP000784294"/>
    </source>
</evidence>
<comment type="caution">
    <text evidence="2">The sequence shown here is derived from an EMBL/GenBank/DDBJ whole genome shotgun (WGS) entry which is preliminary data.</text>
</comment>
<accession>A0A448X7H2</accession>
<feature type="region of interest" description="Disordered" evidence="1">
    <location>
        <begin position="226"/>
        <end position="269"/>
    </location>
</feature>
<organism evidence="2 3">
    <name type="scientific">Protopolystoma xenopodis</name>
    <dbReference type="NCBI Taxonomy" id="117903"/>
    <lineage>
        <taxon>Eukaryota</taxon>
        <taxon>Metazoa</taxon>
        <taxon>Spiralia</taxon>
        <taxon>Lophotrochozoa</taxon>
        <taxon>Platyhelminthes</taxon>
        <taxon>Monogenea</taxon>
        <taxon>Polyopisthocotylea</taxon>
        <taxon>Polystomatidea</taxon>
        <taxon>Polystomatidae</taxon>
        <taxon>Protopolystoma</taxon>
    </lineage>
</organism>
<proteinExistence type="predicted"/>
<evidence type="ECO:0000256" key="1">
    <source>
        <dbReference type="SAM" id="MobiDB-lite"/>
    </source>
</evidence>
<feature type="region of interest" description="Disordered" evidence="1">
    <location>
        <begin position="292"/>
        <end position="314"/>
    </location>
</feature>
<dbReference type="AlphaFoldDB" id="A0A448X7H2"/>
<dbReference type="PROSITE" id="PS51257">
    <property type="entry name" value="PROKAR_LIPOPROTEIN"/>
    <property type="match status" value="1"/>
</dbReference>
<feature type="non-terminal residue" evidence="2">
    <location>
        <position position="397"/>
    </location>
</feature>
<feature type="compositionally biased region" description="Basic and acidic residues" evidence="1">
    <location>
        <begin position="301"/>
        <end position="312"/>
    </location>
</feature>
<feature type="region of interest" description="Disordered" evidence="1">
    <location>
        <begin position="82"/>
        <end position="109"/>
    </location>
</feature>